<proteinExistence type="predicted"/>
<sequence length="197" mass="21592">MQTRNDIVSANDQHDGEHAPGEHDNDGHVGHVHGAIAPRRPTRAQLAHIQGWGADLDRKDRPGVPMERTPPRFINVPDGDPAPQEERVEVLVSTERPGRTPLFGTVQPPSGLSGMIRRQAFKLTENDVRHWLLLLVADRVNMVEGIGEDLASGKIPNVLAEMGIKAEFQHNKAGLAKKVALGVAVVGTAVYLMKRRR</sequence>
<evidence type="ECO:0000313" key="3">
    <source>
        <dbReference type="Proteomes" id="UP000540787"/>
    </source>
</evidence>
<feature type="compositionally biased region" description="Basic and acidic residues" evidence="1">
    <location>
        <begin position="12"/>
        <end position="27"/>
    </location>
</feature>
<dbReference type="Proteomes" id="UP000540787">
    <property type="component" value="Unassembled WGS sequence"/>
</dbReference>
<evidence type="ECO:0000313" key="2">
    <source>
        <dbReference type="EMBL" id="MBB6132557.1"/>
    </source>
</evidence>
<name>A0A7W9WXQ0_9BURK</name>
<feature type="compositionally biased region" description="Polar residues" evidence="1">
    <location>
        <begin position="1"/>
        <end position="11"/>
    </location>
</feature>
<evidence type="ECO:0000256" key="1">
    <source>
        <dbReference type="SAM" id="MobiDB-lite"/>
    </source>
</evidence>
<accession>A0A7W9WXQ0</accession>
<organism evidence="2 3">
    <name type="scientific">Massilia aurea</name>
    <dbReference type="NCBI Taxonomy" id="373040"/>
    <lineage>
        <taxon>Bacteria</taxon>
        <taxon>Pseudomonadati</taxon>
        <taxon>Pseudomonadota</taxon>
        <taxon>Betaproteobacteria</taxon>
        <taxon>Burkholderiales</taxon>
        <taxon>Oxalobacteraceae</taxon>
        <taxon>Telluria group</taxon>
        <taxon>Massilia</taxon>
    </lineage>
</organism>
<comment type="caution">
    <text evidence="2">The sequence shown here is derived from an EMBL/GenBank/DDBJ whole genome shotgun (WGS) entry which is preliminary data.</text>
</comment>
<protein>
    <submittedName>
        <fullName evidence="2">Uncharacterized protein</fullName>
    </submittedName>
</protein>
<dbReference type="EMBL" id="JACHBX010000001">
    <property type="protein sequence ID" value="MBB6132557.1"/>
    <property type="molecule type" value="Genomic_DNA"/>
</dbReference>
<keyword evidence="3" id="KW-1185">Reference proteome</keyword>
<dbReference type="AlphaFoldDB" id="A0A7W9WXQ0"/>
<feature type="region of interest" description="Disordered" evidence="1">
    <location>
        <begin position="1"/>
        <end position="27"/>
    </location>
</feature>
<dbReference type="RefSeq" id="WP_183550941.1">
    <property type="nucleotide sequence ID" value="NZ_JACHBX010000001.1"/>
</dbReference>
<feature type="region of interest" description="Disordered" evidence="1">
    <location>
        <begin position="55"/>
        <end position="82"/>
    </location>
</feature>
<gene>
    <name evidence="2" type="ORF">HD842_000668</name>
</gene>
<reference evidence="2 3" key="1">
    <citation type="submission" date="2020-08" db="EMBL/GenBank/DDBJ databases">
        <title>The Agave Microbiome: Exploring the role of microbial communities in plant adaptations to desert environments.</title>
        <authorList>
            <person name="Partida-Martinez L.P."/>
        </authorList>
    </citation>
    <scope>NUCLEOTIDE SEQUENCE [LARGE SCALE GENOMIC DNA]</scope>
    <source>
        <strain evidence="2 3">AT3.2</strain>
    </source>
</reference>